<dbReference type="EMBL" id="CU928169">
    <property type="protein sequence ID" value="CAR23071.1"/>
    <property type="molecule type" value="Genomic_DNA"/>
</dbReference>
<gene>
    <name evidence="8" type="ordered locus">KLTH0B10076g</name>
    <name evidence="9" type="ordered locus">KLTH0E00440g</name>
</gene>
<keyword evidence="6" id="KW-0175">Coiled coil</keyword>
<organism evidence="8 10">
    <name type="scientific">Lachancea thermotolerans (strain ATCC 56472 / CBS 6340 / NRRL Y-8284)</name>
    <name type="common">Yeast</name>
    <name type="synonym">Kluyveromyces thermotolerans</name>
    <dbReference type="NCBI Taxonomy" id="559295"/>
    <lineage>
        <taxon>Eukaryota</taxon>
        <taxon>Fungi</taxon>
        <taxon>Dikarya</taxon>
        <taxon>Ascomycota</taxon>
        <taxon>Saccharomycotina</taxon>
        <taxon>Saccharomycetes</taxon>
        <taxon>Saccharomycetales</taxon>
        <taxon>Saccharomycetaceae</taxon>
        <taxon>Lachancea</taxon>
    </lineage>
</organism>
<evidence type="ECO:0000256" key="4">
    <source>
        <dbReference type="ARBA" id="ARBA00023163"/>
    </source>
</evidence>
<evidence type="ECO:0000259" key="7">
    <source>
        <dbReference type="PROSITE" id="PS50048"/>
    </source>
</evidence>
<reference evidence="8 10" key="1">
    <citation type="journal article" date="2009" name="Genome Res.">
        <title>Comparative genomics of protoploid Saccharomycetaceae.</title>
        <authorList>
            <consortium name="The Genolevures Consortium"/>
            <person name="Souciet J.-L."/>
            <person name="Dujon B."/>
            <person name="Gaillardin C."/>
            <person name="Johnston M."/>
            <person name="Baret P.V."/>
            <person name="Cliften P."/>
            <person name="Sherman D.J."/>
            <person name="Weissenbach J."/>
            <person name="Westhof E."/>
            <person name="Wincker P."/>
            <person name="Jubin C."/>
            <person name="Poulain J."/>
            <person name="Barbe V."/>
            <person name="Segurens B."/>
            <person name="Artiguenave F."/>
            <person name="Anthouard V."/>
            <person name="Vacherie B."/>
            <person name="Val M.-E."/>
            <person name="Fulton R.S."/>
            <person name="Minx P."/>
            <person name="Wilson R."/>
            <person name="Durrens P."/>
            <person name="Jean G."/>
            <person name="Marck C."/>
            <person name="Martin T."/>
            <person name="Nikolski M."/>
            <person name="Rolland T."/>
            <person name="Seret M.-L."/>
            <person name="Casaregola S."/>
            <person name="Despons L."/>
            <person name="Fairhead C."/>
            <person name="Fischer G."/>
            <person name="Lafontaine I."/>
            <person name="Leh V."/>
            <person name="Lemaire M."/>
            <person name="de Montigny J."/>
            <person name="Neuveglise C."/>
            <person name="Thierry A."/>
            <person name="Blanc-Lenfle I."/>
            <person name="Bleykasten C."/>
            <person name="Diffels J."/>
            <person name="Fritsch E."/>
            <person name="Frangeul L."/>
            <person name="Goeffon A."/>
            <person name="Jauniaux N."/>
            <person name="Kachouri-Lafond R."/>
            <person name="Payen C."/>
            <person name="Potier S."/>
            <person name="Pribylova L."/>
            <person name="Ozanne C."/>
            <person name="Richard G.-F."/>
            <person name="Sacerdot C."/>
            <person name="Straub M.-L."/>
            <person name="Talla E."/>
        </authorList>
    </citation>
    <scope>NUCLEOTIDE SEQUENCE [LARGE SCALE GENOMIC DNA]</scope>
    <source>
        <strain evidence="10">ATCC 56472 / CBS 6340 / NRRL Y-8284</strain>
        <strain evidence="8">CBS 6340</strain>
    </source>
</reference>
<dbReference type="GeneID" id="8291644"/>
<dbReference type="PROSITE" id="PS50048">
    <property type="entry name" value="ZN2_CY6_FUNGAL_2"/>
    <property type="match status" value="1"/>
</dbReference>
<dbReference type="PROSITE" id="PS00463">
    <property type="entry name" value="ZN2_CY6_FUNGAL_1"/>
    <property type="match status" value="1"/>
</dbReference>
<dbReference type="KEGG" id="lth:KLTH0B10076g"/>
<dbReference type="GO" id="GO:0008270">
    <property type="term" value="F:zinc ion binding"/>
    <property type="evidence" value="ECO:0007669"/>
    <property type="project" value="InterPro"/>
</dbReference>
<keyword evidence="3" id="KW-0805">Transcription regulation</keyword>
<dbReference type="AlphaFoldDB" id="C5DDC4"/>
<dbReference type="PANTHER" id="PTHR47424:SF6">
    <property type="entry name" value="PROLINE UTILIZATION TRANS-ACTIVATOR"/>
    <property type="match status" value="1"/>
</dbReference>
<keyword evidence="10" id="KW-1185">Reference proteome</keyword>
<dbReference type="InterPro" id="IPR051127">
    <property type="entry name" value="Fungal_SecMet_Regulators"/>
</dbReference>
<dbReference type="HOGENOM" id="CLU_028136_0_0_1"/>
<evidence type="ECO:0000313" key="9">
    <source>
        <dbReference type="EMBL" id="CAR23071.1"/>
    </source>
</evidence>
<evidence type="ECO:0000256" key="1">
    <source>
        <dbReference type="ARBA" id="ARBA00022723"/>
    </source>
</evidence>
<name>C5DDC4_LACTC</name>
<proteinExistence type="predicted"/>
<dbReference type="OrthoDB" id="3364175at2759"/>
<evidence type="ECO:0000313" key="10">
    <source>
        <dbReference type="Proteomes" id="UP000002036"/>
    </source>
</evidence>
<dbReference type="InParanoid" id="C5DDC4"/>
<dbReference type="KEGG" id="lth:KLTH0E00440g"/>
<dbReference type="CDD" id="cd00067">
    <property type="entry name" value="GAL4"/>
    <property type="match status" value="1"/>
</dbReference>
<evidence type="ECO:0000256" key="3">
    <source>
        <dbReference type="ARBA" id="ARBA00023015"/>
    </source>
</evidence>
<keyword evidence="1" id="KW-0479">Metal-binding</keyword>
<dbReference type="GO" id="GO:0003677">
    <property type="term" value="F:DNA binding"/>
    <property type="evidence" value="ECO:0007669"/>
    <property type="project" value="InterPro"/>
</dbReference>
<evidence type="ECO:0000256" key="5">
    <source>
        <dbReference type="ARBA" id="ARBA00023242"/>
    </source>
</evidence>
<dbReference type="EMBL" id="CU928166">
    <property type="protein sequence ID" value="CAR21785.1"/>
    <property type="molecule type" value="Genomic_DNA"/>
</dbReference>
<evidence type="ECO:0000256" key="6">
    <source>
        <dbReference type="SAM" id="Coils"/>
    </source>
</evidence>
<keyword evidence="4" id="KW-0804">Transcription</keyword>
<dbReference type="PANTHER" id="PTHR47424">
    <property type="entry name" value="REGULATORY PROTEIN GAL4"/>
    <property type="match status" value="1"/>
</dbReference>
<dbReference type="InterPro" id="IPR007219">
    <property type="entry name" value="XnlR_reg_dom"/>
</dbReference>
<accession>C5DDC4</accession>
<dbReference type="CDD" id="cd12148">
    <property type="entry name" value="fungal_TF_MHR"/>
    <property type="match status" value="1"/>
</dbReference>
<dbReference type="InterPro" id="IPR001138">
    <property type="entry name" value="Zn2Cys6_DnaBD"/>
</dbReference>
<evidence type="ECO:0000256" key="2">
    <source>
        <dbReference type="ARBA" id="ARBA00022833"/>
    </source>
</evidence>
<protein>
    <submittedName>
        <fullName evidence="8">KLTH0B10076p</fullName>
    </submittedName>
    <submittedName>
        <fullName evidence="9">KLTH0E00440p</fullName>
    </submittedName>
</protein>
<dbReference type="Proteomes" id="UP000002036">
    <property type="component" value="Chromosome E"/>
</dbReference>
<dbReference type="eggNOG" id="ENOG502RZ2S">
    <property type="taxonomic scope" value="Eukaryota"/>
</dbReference>
<keyword evidence="5" id="KW-0539">Nucleus</keyword>
<dbReference type="SMART" id="SM00066">
    <property type="entry name" value="GAL4"/>
    <property type="match status" value="1"/>
</dbReference>
<evidence type="ECO:0000313" key="8">
    <source>
        <dbReference type="EMBL" id="CAR21785.1"/>
    </source>
</evidence>
<sequence length="688" mass="77704">MPRKKMMKACIKCKQRKKKCSGQLPCDYCVKIEQPGGCEYRTRTKSKVVKVTERYISSLKNKIRALEAELAKASEGPDSEGCLEDGATSAEVNPLIEPEFRLTPDLDSPKQESLTIGSVEHCVQASQHSKQFLGMSSCVQYLAKLKQSLVNSCGSSTEHFVATDGGWPPNDLDINRSFVENVATKELPDLRKAKELIEIAHEIIGADYMFLETGYFEDTAQHLICKNPPPLQSEAIIEYTTELLRLVAHLALGSLFDKENAESRSLGLKYHRTTLLLYSELVKTYDCAASTSLILSLLYMAYFSLSLNKATSAFVMTGSAIRTMFTLGLHKRTKTIVENRVFWLCFIYDRLLAVRFGFPLMIDERNINIPLLTEVDDNLTAVSLDIYHFVSQVRLAKITTQIITKIYTRNPYSFLHNCHAVLKQLKNWFESLPAELKFDYNDIKTATTRSTFNLHINYNYSIIIATRPVLLYVFNSILTENRTKEKIYEARQLELISVLLESCVQAAEIQSRILAKLYYDGKLANRSFLDCHYIFSATTVLILTGYCSMLSGESIAFSGDIEGLFDFIQHNLKILQGLSEYNLAAKNFNKQLTELIDMMSSDEVVKALATGRSQNDPTSVDFQQAVASPRPMSRILRKRGNNPPKDFEEIGYVDLSQLVNNMDAEFRSGSTTDLFLDEDFMNYASGSL</sequence>
<dbReference type="RefSeq" id="XP_002553508.1">
    <property type="nucleotide sequence ID" value="XM_002553462.1"/>
</dbReference>
<dbReference type="Pfam" id="PF04082">
    <property type="entry name" value="Fungal_trans"/>
    <property type="match status" value="1"/>
</dbReference>
<dbReference type="InterPro" id="IPR036864">
    <property type="entry name" value="Zn2-C6_fun-type_DNA-bd_sf"/>
</dbReference>
<dbReference type="GeneID" id="8291069"/>
<dbReference type="GO" id="GO:0006351">
    <property type="term" value="P:DNA-templated transcription"/>
    <property type="evidence" value="ECO:0007669"/>
    <property type="project" value="InterPro"/>
</dbReference>
<keyword evidence="2" id="KW-0862">Zinc</keyword>
<dbReference type="SUPFAM" id="SSF57701">
    <property type="entry name" value="Zn2/Cys6 DNA-binding domain"/>
    <property type="match status" value="1"/>
</dbReference>
<dbReference type="SMART" id="SM00906">
    <property type="entry name" value="Fungal_trans"/>
    <property type="match status" value="1"/>
</dbReference>
<dbReference type="Gene3D" id="4.10.240.10">
    <property type="entry name" value="Zn(2)-C6 fungal-type DNA-binding domain"/>
    <property type="match status" value="1"/>
</dbReference>
<dbReference type="RefSeq" id="XP_002552223.1">
    <property type="nucleotide sequence ID" value="XM_002552177.1"/>
</dbReference>
<dbReference type="Proteomes" id="UP000002036">
    <property type="component" value="Chromosome B"/>
</dbReference>
<reference evidence="8" key="2">
    <citation type="submission" date="2009-06" db="EMBL/GenBank/DDBJ databases">
        <authorList>
            <person name="Genoscope - CEA"/>
        </authorList>
    </citation>
    <scope>NUCLEOTIDE SEQUENCE</scope>
    <source>
        <strain>CBS 6340</strain>
    </source>
</reference>
<dbReference type="GO" id="GO:0000981">
    <property type="term" value="F:DNA-binding transcription factor activity, RNA polymerase II-specific"/>
    <property type="evidence" value="ECO:0007669"/>
    <property type="project" value="InterPro"/>
</dbReference>
<feature type="domain" description="Zn(2)-C6 fungal-type" evidence="7">
    <location>
        <begin position="9"/>
        <end position="40"/>
    </location>
</feature>
<feature type="coiled-coil region" evidence="6">
    <location>
        <begin position="49"/>
        <end position="76"/>
    </location>
</feature>
<dbReference type="Pfam" id="PF00172">
    <property type="entry name" value="Zn_clus"/>
    <property type="match status" value="1"/>
</dbReference>